<feature type="domain" description="Tight junction-associated protein 1" evidence="6">
    <location>
        <begin position="604"/>
        <end position="808"/>
    </location>
</feature>
<comment type="subcellular location">
    <subcellularLocation>
        <location evidence="1">Membrane</location>
        <topology evidence="1">Peripheral membrane protein</topology>
    </subcellularLocation>
</comment>
<feature type="region of interest" description="Disordered" evidence="5">
    <location>
        <begin position="766"/>
        <end position="800"/>
    </location>
</feature>
<dbReference type="GeneID" id="116939575"/>
<evidence type="ECO:0000313" key="10">
    <source>
        <dbReference type="RefSeq" id="XP_032804034.1"/>
    </source>
</evidence>
<dbReference type="AlphaFoldDB" id="A0AAJ7SSW0"/>
<feature type="compositionally biased region" description="Basic residues" evidence="5">
    <location>
        <begin position="778"/>
        <end position="797"/>
    </location>
</feature>
<dbReference type="GO" id="GO:0016020">
    <property type="term" value="C:membrane"/>
    <property type="evidence" value="ECO:0007669"/>
    <property type="project" value="UniProtKB-SubCell"/>
</dbReference>
<keyword evidence="8 9" id="KW-0418">Kinase</keyword>
<protein>
    <submittedName>
        <fullName evidence="8 9">Brain-enriched guanylate kinase-associated protein</fullName>
    </submittedName>
</protein>
<keyword evidence="8 9" id="KW-0808">Transferase</keyword>
<feature type="compositionally biased region" description="Polar residues" evidence="5">
    <location>
        <begin position="680"/>
        <end position="698"/>
    </location>
</feature>
<dbReference type="GO" id="GO:0016301">
    <property type="term" value="F:kinase activity"/>
    <property type="evidence" value="ECO:0007669"/>
    <property type="project" value="UniProtKB-KW"/>
</dbReference>
<evidence type="ECO:0000313" key="8">
    <source>
        <dbReference type="RefSeq" id="XP_032804032.1"/>
    </source>
</evidence>
<reference evidence="8 9" key="1">
    <citation type="submission" date="2025-04" db="UniProtKB">
        <authorList>
            <consortium name="RefSeq"/>
        </authorList>
    </citation>
    <scope>IDENTIFICATION</scope>
    <source>
        <tissue evidence="8 9">Sperm</tissue>
    </source>
</reference>
<feature type="compositionally biased region" description="Polar residues" evidence="5">
    <location>
        <begin position="488"/>
        <end position="500"/>
    </location>
</feature>
<dbReference type="KEGG" id="pmrn:116939575"/>
<dbReference type="InterPro" id="IPR043441">
    <property type="entry name" value="Tjap1/BEGAIN"/>
</dbReference>
<keyword evidence="3" id="KW-0472">Membrane</keyword>
<keyword evidence="7" id="KW-1185">Reference proteome</keyword>
<accession>A0AAJ7SSW0</accession>
<dbReference type="RefSeq" id="XP_032804032.1">
    <property type="nucleotide sequence ID" value="XM_032948141.1"/>
</dbReference>
<feature type="compositionally biased region" description="Basic and acidic residues" evidence="5">
    <location>
        <begin position="125"/>
        <end position="135"/>
    </location>
</feature>
<dbReference type="InterPro" id="IPR043470">
    <property type="entry name" value="Tjap1_dom"/>
</dbReference>
<keyword evidence="4" id="KW-0175">Coiled coil</keyword>
<evidence type="ECO:0000313" key="9">
    <source>
        <dbReference type="RefSeq" id="XP_032804033.1"/>
    </source>
</evidence>
<dbReference type="RefSeq" id="XP_032804034.1">
    <property type="nucleotide sequence ID" value="XM_032948143.1"/>
</dbReference>
<evidence type="ECO:0000256" key="4">
    <source>
        <dbReference type="SAM" id="Coils"/>
    </source>
</evidence>
<keyword evidence="2" id="KW-0597">Phosphoprotein</keyword>
<feature type="region of interest" description="Disordered" evidence="5">
    <location>
        <begin position="356"/>
        <end position="426"/>
    </location>
</feature>
<feature type="region of interest" description="Disordered" evidence="5">
    <location>
        <begin position="1"/>
        <end position="139"/>
    </location>
</feature>
<organism evidence="7 9">
    <name type="scientific">Petromyzon marinus</name>
    <name type="common">Sea lamprey</name>
    <dbReference type="NCBI Taxonomy" id="7757"/>
    <lineage>
        <taxon>Eukaryota</taxon>
        <taxon>Metazoa</taxon>
        <taxon>Chordata</taxon>
        <taxon>Craniata</taxon>
        <taxon>Vertebrata</taxon>
        <taxon>Cyclostomata</taxon>
        <taxon>Hyperoartia</taxon>
        <taxon>Petromyzontiformes</taxon>
        <taxon>Petromyzontidae</taxon>
        <taxon>Petromyzon</taxon>
    </lineage>
</organism>
<evidence type="ECO:0000259" key="6">
    <source>
        <dbReference type="Pfam" id="PF15453"/>
    </source>
</evidence>
<feature type="compositionally biased region" description="Basic and acidic residues" evidence="5">
    <location>
        <begin position="40"/>
        <end position="72"/>
    </location>
</feature>
<dbReference type="Pfam" id="PF15453">
    <property type="entry name" value="Pilt"/>
    <property type="match status" value="2"/>
</dbReference>
<feature type="region of interest" description="Disordered" evidence="5">
    <location>
        <begin position="262"/>
        <end position="284"/>
    </location>
</feature>
<feature type="domain" description="Tight junction-associated protein 1" evidence="6">
    <location>
        <begin position="362"/>
        <end position="491"/>
    </location>
</feature>
<proteinExistence type="predicted"/>
<evidence type="ECO:0000256" key="1">
    <source>
        <dbReference type="ARBA" id="ARBA00004170"/>
    </source>
</evidence>
<feature type="region of interest" description="Disordered" evidence="5">
    <location>
        <begin position="649"/>
        <end position="723"/>
    </location>
</feature>
<evidence type="ECO:0000256" key="2">
    <source>
        <dbReference type="ARBA" id="ARBA00022553"/>
    </source>
</evidence>
<feature type="coiled-coil region" evidence="4">
    <location>
        <begin position="165"/>
        <end position="231"/>
    </location>
</feature>
<gene>
    <name evidence="8 9 10" type="primary">BEGAIN</name>
</gene>
<feature type="compositionally biased region" description="Low complexity" evidence="5">
    <location>
        <begin position="360"/>
        <end position="377"/>
    </location>
</feature>
<evidence type="ECO:0000313" key="7">
    <source>
        <dbReference type="Proteomes" id="UP001318040"/>
    </source>
</evidence>
<dbReference type="GO" id="GO:0005802">
    <property type="term" value="C:trans-Golgi network"/>
    <property type="evidence" value="ECO:0007669"/>
    <property type="project" value="TreeGrafter"/>
</dbReference>
<name>A0AAJ7SSW0_PETMA</name>
<dbReference type="Proteomes" id="UP001318040">
    <property type="component" value="Chromosome 6"/>
</dbReference>
<sequence length="819" mass="88377">MAMNSGGVVARKPYRKAPPEHRESRPPGARHLAEPAMTRYKSEEVLPDSHKSRPQHEEHVSLPVPHAERPGDGPHLAQSAELGRPGESHGPERAALPGLGHQGPPVRVSPDTAAVSRDGPGGERTGPRREADRRATQRGLEAELGQAWEEIRRLQDMYGRMQSSYLSSQKTNQDLEEKLQKLAQAFEKEKTSLNVEIVALTGKLMDSKTTINKLEEENERFRKDCNLAVHLLQCNKSHFRNHKYSELPQELQELVSKHMGGEVGDAARAPPFHGPPSAHPNDSVPTSVIVRVLEKPEPLGLQSASSRSAPRPLAGDTFVHVDMSAEDYEQDEGDDAENDTAAAVADMVYDDASDTWVRKGSSSSSSASGSACSRQSSVDGAGAPRDNGCERSASSPRRLSPYPTPALAGAHATPPSLPPSSTYGGRRALVEFSGDDHVRIPKNSPLPNCTYATRQAISLSMAIKGDAAAVGKAVPPPTPPGSHAEGSRSPQGPIQNSTGHNIVIPAAFDHGYGKSRDGVHPCMGSPGAHEQRSRLPPLPHHSPRTSAEQDLMHLAQSGGERQGLNDEPSTSTPYPGTMAWLGGQGQPCDNACSDTHDRQSFCNWETEMLGSWRRMFVDKVAPDSDKEISSRTSFDSESVQLLSEVLGQKRAGDDGGNGECRGAVMHRTGGPYHSDGEESYTASLSESLFSGHASQDSGPDTDRVERKAEERCVGERSTEREKSAWLRDESAVVSRMQGLAHGLGASDKPEETVRSVEEVLGGQDHLLSNELGDLPPPRAHKTHKRMGVHHHLRRKNSFTKAQEDGSILDLAAGEGAHVL</sequence>
<dbReference type="RefSeq" id="XP_032804033.1">
    <property type="nucleotide sequence ID" value="XM_032948142.1"/>
</dbReference>
<evidence type="ECO:0000256" key="5">
    <source>
        <dbReference type="SAM" id="MobiDB-lite"/>
    </source>
</evidence>
<feature type="region of interest" description="Disordered" evidence="5">
    <location>
        <begin position="470"/>
        <end position="547"/>
    </location>
</feature>
<dbReference type="PANTHER" id="PTHR28664:SF3">
    <property type="entry name" value="TIGHT JUNCTION-ASSOCIATED PROTEIN 1"/>
    <property type="match status" value="1"/>
</dbReference>
<feature type="compositionally biased region" description="Basic and acidic residues" evidence="5">
    <location>
        <begin position="700"/>
        <end position="723"/>
    </location>
</feature>
<evidence type="ECO:0000256" key="3">
    <source>
        <dbReference type="ARBA" id="ARBA00023136"/>
    </source>
</evidence>
<dbReference type="PANTHER" id="PTHR28664">
    <property type="entry name" value="TIGHT JUNCTION-ASSOCIATED PROTEIN 1"/>
    <property type="match status" value="1"/>
</dbReference>
<dbReference type="GO" id="GO:0007030">
    <property type="term" value="P:Golgi organization"/>
    <property type="evidence" value="ECO:0007669"/>
    <property type="project" value="TreeGrafter"/>
</dbReference>